<name>D6X385_TRICA</name>
<reference evidence="2 3" key="2">
    <citation type="journal article" date="2010" name="Nucleic Acids Res.">
        <title>BeetleBase in 2010: revisions to provide comprehensive genomic information for Tribolium castaneum.</title>
        <authorList>
            <person name="Kim H.S."/>
            <person name="Murphy T."/>
            <person name="Xia J."/>
            <person name="Caragea D."/>
            <person name="Park Y."/>
            <person name="Beeman R.W."/>
            <person name="Lorenzen M.D."/>
            <person name="Butcher S."/>
            <person name="Manak J.R."/>
            <person name="Brown S.J."/>
        </authorList>
    </citation>
    <scope>GENOME REANNOTATION</scope>
    <source>
        <strain evidence="2 3">Georgia GA2</strain>
    </source>
</reference>
<protein>
    <recommendedName>
        <fullName evidence="4">HAUS augmin-like complex subunit 1</fullName>
    </recommendedName>
</protein>
<sequence length="241" mass="28075">MEKRKDLGLHSSIEDYLSMANLHSSDVEEQISMLKSRIKFYKEESAKMESVLSKLHLIDHPSKTPEEHSVMVQKLANLQKKFDLKELTPNAAVLSHADLLNTHNNYSAKLNIYIKVFIQLNEQLAKRIQHLKSEYKNAENKINKVVTLTPNEIKATEVKISRYEDELAKLEKKYPWLKSEEYNLAHFAKEMNLLISAKREREELVKELSHYQGLKPDLQEASEQLALIKQEYEAISKKLMK</sequence>
<dbReference type="OrthoDB" id="6751537at2759"/>
<evidence type="ECO:0000313" key="3">
    <source>
        <dbReference type="Proteomes" id="UP000007266"/>
    </source>
</evidence>
<evidence type="ECO:0000313" key="2">
    <source>
        <dbReference type="EMBL" id="EFA10346.2"/>
    </source>
</evidence>
<dbReference type="AlphaFoldDB" id="D6X385"/>
<dbReference type="OMA" id="THNNYSA"/>
<dbReference type="KEGG" id="tca:103314266"/>
<keyword evidence="3" id="KW-1185">Reference proteome</keyword>
<evidence type="ECO:0008006" key="4">
    <source>
        <dbReference type="Google" id="ProtNLM"/>
    </source>
</evidence>
<dbReference type="EMBL" id="KQ971372">
    <property type="protein sequence ID" value="EFA10346.2"/>
    <property type="molecule type" value="Genomic_DNA"/>
</dbReference>
<dbReference type="HOGENOM" id="CLU_1191243_0_0_1"/>
<dbReference type="Proteomes" id="UP000007266">
    <property type="component" value="Linkage group 9"/>
</dbReference>
<proteinExistence type="predicted"/>
<gene>
    <name evidence="2" type="primary">AUGUSTUS-3.0.2_12564</name>
    <name evidence="2" type="ORF">TcasGA2_TC012564</name>
</gene>
<evidence type="ECO:0000256" key="1">
    <source>
        <dbReference type="SAM" id="Coils"/>
    </source>
</evidence>
<feature type="coiled-coil region" evidence="1">
    <location>
        <begin position="121"/>
        <end position="180"/>
    </location>
</feature>
<keyword evidence="1" id="KW-0175">Coiled coil</keyword>
<dbReference type="InParanoid" id="D6X385"/>
<organism evidence="2 3">
    <name type="scientific">Tribolium castaneum</name>
    <name type="common">Red flour beetle</name>
    <dbReference type="NCBI Taxonomy" id="7070"/>
    <lineage>
        <taxon>Eukaryota</taxon>
        <taxon>Metazoa</taxon>
        <taxon>Ecdysozoa</taxon>
        <taxon>Arthropoda</taxon>
        <taxon>Hexapoda</taxon>
        <taxon>Insecta</taxon>
        <taxon>Pterygota</taxon>
        <taxon>Neoptera</taxon>
        <taxon>Endopterygota</taxon>
        <taxon>Coleoptera</taxon>
        <taxon>Polyphaga</taxon>
        <taxon>Cucujiformia</taxon>
        <taxon>Tenebrionidae</taxon>
        <taxon>Tenebrionidae incertae sedis</taxon>
        <taxon>Tribolium</taxon>
    </lineage>
</organism>
<accession>D6X385</accession>
<reference evidence="2 3" key="1">
    <citation type="journal article" date="2008" name="Nature">
        <title>The genome of the model beetle and pest Tribolium castaneum.</title>
        <authorList>
            <consortium name="Tribolium Genome Sequencing Consortium"/>
            <person name="Richards S."/>
            <person name="Gibbs R.A."/>
            <person name="Weinstock G.M."/>
            <person name="Brown S.J."/>
            <person name="Denell R."/>
            <person name="Beeman R.W."/>
            <person name="Gibbs R."/>
            <person name="Beeman R.W."/>
            <person name="Brown S.J."/>
            <person name="Bucher G."/>
            <person name="Friedrich M."/>
            <person name="Grimmelikhuijzen C.J."/>
            <person name="Klingler M."/>
            <person name="Lorenzen M."/>
            <person name="Richards S."/>
            <person name="Roth S."/>
            <person name="Schroder R."/>
            <person name="Tautz D."/>
            <person name="Zdobnov E.M."/>
            <person name="Muzny D."/>
            <person name="Gibbs R.A."/>
            <person name="Weinstock G.M."/>
            <person name="Attaway T."/>
            <person name="Bell S."/>
            <person name="Buhay C.J."/>
            <person name="Chandrabose M.N."/>
            <person name="Chavez D."/>
            <person name="Clerk-Blankenburg K.P."/>
            <person name="Cree A."/>
            <person name="Dao M."/>
            <person name="Davis C."/>
            <person name="Chacko J."/>
            <person name="Dinh H."/>
            <person name="Dugan-Rocha S."/>
            <person name="Fowler G."/>
            <person name="Garner T.T."/>
            <person name="Garnes J."/>
            <person name="Gnirke A."/>
            <person name="Hawes A."/>
            <person name="Hernandez J."/>
            <person name="Hines S."/>
            <person name="Holder M."/>
            <person name="Hume J."/>
            <person name="Jhangiani S.N."/>
            <person name="Joshi V."/>
            <person name="Khan Z.M."/>
            <person name="Jackson L."/>
            <person name="Kovar C."/>
            <person name="Kowis A."/>
            <person name="Lee S."/>
            <person name="Lewis L.R."/>
            <person name="Margolis J."/>
            <person name="Morgan M."/>
            <person name="Nazareth L.V."/>
            <person name="Nguyen N."/>
            <person name="Okwuonu G."/>
            <person name="Parker D."/>
            <person name="Richards S."/>
            <person name="Ruiz S.J."/>
            <person name="Santibanez J."/>
            <person name="Savard J."/>
            <person name="Scherer S.E."/>
            <person name="Schneider B."/>
            <person name="Sodergren E."/>
            <person name="Tautz D."/>
            <person name="Vattahil S."/>
            <person name="Villasana D."/>
            <person name="White C.S."/>
            <person name="Wright R."/>
            <person name="Park Y."/>
            <person name="Beeman R.W."/>
            <person name="Lord J."/>
            <person name="Oppert B."/>
            <person name="Lorenzen M."/>
            <person name="Brown S."/>
            <person name="Wang L."/>
            <person name="Savard J."/>
            <person name="Tautz D."/>
            <person name="Richards S."/>
            <person name="Weinstock G."/>
            <person name="Gibbs R.A."/>
            <person name="Liu Y."/>
            <person name="Worley K."/>
            <person name="Weinstock G."/>
            <person name="Elsik C.G."/>
            <person name="Reese J.T."/>
            <person name="Elhaik E."/>
            <person name="Landan G."/>
            <person name="Graur D."/>
            <person name="Arensburger P."/>
            <person name="Atkinson P."/>
            <person name="Beeman R.W."/>
            <person name="Beidler J."/>
            <person name="Brown S.J."/>
            <person name="Demuth J.P."/>
            <person name="Drury D.W."/>
            <person name="Du Y.Z."/>
            <person name="Fujiwara H."/>
            <person name="Lorenzen M."/>
            <person name="Maselli V."/>
            <person name="Osanai M."/>
            <person name="Park Y."/>
            <person name="Robertson H.M."/>
            <person name="Tu Z."/>
            <person name="Wang J.J."/>
            <person name="Wang S."/>
            <person name="Richards S."/>
            <person name="Song H."/>
            <person name="Zhang L."/>
            <person name="Sodergren E."/>
            <person name="Werner D."/>
            <person name="Stanke M."/>
            <person name="Morgenstern B."/>
            <person name="Solovyev V."/>
            <person name="Kosarev P."/>
            <person name="Brown G."/>
            <person name="Chen H.C."/>
            <person name="Ermolaeva O."/>
            <person name="Hlavina W."/>
            <person name="Kapustin Y."/>
            <person name="Kiryutin B."/>
            <person name="Kitts P."/>
            <person name="Maglott D."/>
            <person name="Pruitt K."/>
            <person name="Sapojnikov V."/>
            <person name="Souvorov A."/>
            <person name="Mackey A.J."/>
            <person name="Waterhouse R.M."/>
            <person name="Wyder S."/>
            <person name="Zdobnov E.M."/>
            <person name="Zdobnov E.M."/>
            <person name="Wyder S."/>
            <person name="Kriventseva E.V."/>
            <person name="Kadowaki T."/>
            <person name="Bork P."/>
            <person name="Aranda M."/>
            <person name="Bao R."/>
            <person name="Beermann A."/>
            <person name="Berns N."/>
            <person name="Bolognesi R."/>
            <person name="Bonneton F."/>
            <person name="Bopp D."/>
            <person name="Brown S.J."/>
            <person name="Bucher G."/>
            <person name="Butts T."/>
            <person name="Chaumot A."/>
            <person name="Denell R.E."/>
            <person name="Ferrier D.E."/>
            <person name="Friedrich M."/>
            <person name="Gordon C.M."/>
            <person name="Jindra M."/>
            <person name="Klingler M."/>
            <person name="Lan Q."/>
            <person name="Lattorff H.M."/>
            <person name="Laudet V."/>
            <person name="von Levetsow C."/>
            <person name="Liu Z."/>
            <person name="Lutz R."/>
            <person name="Lynch J.A."/>
            <person name="da Fonseca R.N."/>
            <person name="Posnien N."/>
            <person name="Reuter R."/>
            <person name="Roth S."/>
            <person name="Savard J."/>
            <person name="Schinko J.B."/>
            <person name="Schmitt C."/>
            <person name="Schoppmeier M."/>
            <person name="Schroder R."/>
            <person name="Shippy T.D."/>
            <person name="Simonnet F."/>
            <person name="Marques-Souza H."/>
            <person name="Tautz D."/>
            <person name="Tomoyasu Y."/>
            <person name="Trauner J."/>
            <person name="Van der Zee M."/>
            <person name="Vervoort M."/>
            <person name="Wittkopp N."/>
            <person name="Wimmer E.A."/>
            <person name="Yang X."/>
            <person name="Jones A.K."/>
            <person name="Sattelle D.B."/>
            <person name="Ebert P.R."/>
            <person name="Nelson D."/>
            <person name="Scott J.G."/>
            <person name="Beeman R.W."/>
            <person name="Muthukrishnan S."/>
            <person name="Kramer K.J."/>
            <person name="Arakane Y."/>
            <person name="Beeman R.W."/>
            <person name="Zhu Q."/>
            <person name="Hogenkamp D."/>
            <person name="Dixit R."/>
            <person name="Oppert B."/>
            <person name="Jiang H."/>
            <person name="Zou Z."/>
            <person name="Marshall J."/>
            <person name="Elpidina E."/>
            <person name="Vinokurov K."/>
            <person name="Oppert C."/>
            <person name="Zou Z."/>
            <person name="Evans J."/>
            <person name="Lu Z."/>
            <person name="Zhao P."/>
            <person name="Sumathipala N."/>
            <person name="Altincicek B."/>
            <person name="Vilcinskas A."/>
            <person name="Williams M."/>
            <person name="Hultmark D."/>
            <person name="Hetru C."/>
            <person name="Jiang H."/>
            <person name="Grimmelikhuijzen C.J."/>
            <person name="Hauser F."/>
            <person name="Cazzamali G."/>
            <person name="Williamson M."/>
            <person name="Park Y."/>
            <person name="Li B."/>
            <person name="Tanaka Y."/>
            <person name="Predel R."/>
            <person name="Neupert S."/>
            <person name="Schachtner J."/>
            <person name="Verleyen P."/>
            <person name="Raible F."/>
            <person name="Bork P."/>
            <person name="Friedrich M."/>
            <person name="Walden K.K."/>
            <person name="Robertson H.M."/>
            <person name="Angeli S."/>
            <person name="Foret S."/>
            <person name="Bucher G."/>
            <person name="Schuetz S."/>
            <person name="Maleszka R."/>
            <person name="Wimmer E.A."/>
            <person name="Beeman R.W."/>
            <person name="Lorenzen M."/>
            <person name="Tomoyasu Y."/>
            <person name="Miller S.C."/>
            <person name="Grossmann D."/>
            <person name="Bucher G."/>
        </authorList>
    </citation>
    <scope>NUCLEOTIDE SEQUENCE [LARGE SCALE GENOMIC DNA]</scope>
    <source>
        <strain evidence="2 3">Georgia GA2</strain>
    </source>
</reference>